<proteinExistence type="predicted"/>
<feature type="domain" description="Polysaccharide export protein N-terminal" evidence="4">
    <location>
        <begin position="131"/>
        <end position="205"/>
    </location>
</feature>
<keyword evidence="1 3" id="KW-0732">Signal</keyword>
<dbReference type="Gene3D" id="3.30.1950.10">
    <property type="entry name" value="wza like domain"/>
    <property type="match status" value="1"/>
</dbReference>
<feature type="region of interest" description="Disordered" evidence="2">
    <location>
        <begin position="60"/>
        <end position="104"/>
    </location>
</feature>
<evidence type="ECO:0000313" key="7">
    <source>
        <dbReference type="Proteomes" id="UP000034071"/>
    </source>
</evidence>
<keyword evidence="7" id="KW-1185">Reference proteome</keyword>
<dbReference type="PANTHER" id="PTHR33619:SF3">
    <property type="entry name" value="POLYSACCHARIDE EXPORT PROTEIN GFCE-RELATED"/>
    <property type="match status" value="1"/>
</dbReference>
<evidence type="ECO:0000256" key="2">
    <source>
        <dbReference type="SAM" id="MobiDB-lite"/>
    </source>
</evidence>
<evidence type="ECO:0000259" key="4">
    <source>
        <dbReference type="Pfam" id="PF02563"/>
    </source>
</evidence>
<feature type="domain" description="Soluble ligand binding" evidence="5">
    <location>
        <begin position="572"/>
        <end position="615"/>
    </location>
</feature>
<sequence>MMKKTLGLFLSILTLAMVNDSAANDLSQAKQLCQNATEQQRQMARAAGYDVDSMCASLKQQSSSASQDTQSAGSVMPRELADFPRQQNSDKEIKEKEEQEKLPKVERELKKFGYDLFAGVPTTYTPVSNIPVPSNYIVGPGDTVKVQLFGKENNSYELTVERDGTIQFPQLGPINVAGLSYTELKQSLNQRISEQYIGVQSNVSLGELRSIQIFLLGESFKPGAYTVSSLSTVMNALYVSGGLTGIGSLRNIQLKRNGKVISTVDLYDLLLRGDTSNDQRLQSGDVIFIPSVKKVASVAGEVVRPATYELKGEKTVSELIDLAGGLLPNAYKSDARIERVSKSGQQTVVDLNLNTGTGLNTKIKSGDLLKIFPAVEREENVIELIGHVYRPGLIKWTKGLKLSDVLKSELKLRPHANIDAVIVFRETDALGNIEPYIVNLRTIWAGDNEFKLHSRDKVIVLSNQITEKDISLYLERAKTAQLERASFQKELESITNKDELTTNIGGYAGLESKIQRKKQKEDLEGRVLNSESVEFDELKLAQIKQEIRNEPLSKFIAQLRSQASNQSVAKLVKISGGVKFPGQYPYQKNMSVLQLIQLAGGLTEVAYLANAEVTTRTFSVDGGVNIRHKGISLQEVFLGESGATLSPFDEVNIKVSPNITEEIYVDVTGEVRYPGRYRVARGETLSQLINRVGGFTKYAHPKATVFSRKTLRQHEQKKLEQLQAKLRQDIAISELEDTNIGKSADIESAQSLLNILSSTEATGRLVIDIDSILADNSEDIILKSGDKLIVPSFRQEVTVVGEVQVATSHLYSEKFDYQDYIDRSGGEKDTANSDAIYIVKADGSVVLPNQSSWLSHNDSEIEPGDTIVVPLDTSRVDGLELWSKVSQIVYQLALGAAAVNSF</sequence>
<accession>A0A0F6TR21</accession>
<dbReference type="PANTHER" id="PTHR33619">
    <property type="entry name" value="POLYSACCHARIDE EXPORT PROTEIN GFCE-RELATED"/>
    <property type="match status" value="1"/>
</dbReference>
<dbReference type="GO" id="GO:0015159">
    <property type="term" value="F:polysaccharide transmembrane transporter activity"/>
    <property type="evidence" value="ECO:0007669"/>
    <property type="project" value="InterPro"/>
</dbReference>
<evidence type="ECO:0000256" key="3">
    <source>
        <dbReference type="SAM" id="SignalP"/>
    </source>
</evidence>
<dbReference type="Pfam" id="PF02563">
    <property type="entry name" value="Poly_export"/>
    <property type="match status" value="1"/>
</dbReference>
<feature type="compositionally biased region" description="Low complexity" evidence="2">
    <location>
        <begin position="60"/>
        <end position="74"/>
    </location>
</feature>
<feature type="domain" description="Soluble ligand binding" evidence="5">
    <location>
        <begin position="664"/>
        <end position="706"/>
    </location>
</feature>
<dbReference type="Gene3D" id="3.10.560.10">
    <property type="entry name" value="Outer membrane lipoprotein wza domain like"/>
    <property type="match status" value="6"/>
</dbReference>
<dbReference type="HOGENOM" id="CLU_011447_0_1_6"/>
<evidence type="ECO:0000259" key="5">
    <source>
        <dbReference type="Pfam" id="PF10531"/>
    </source>
</evidence>
<dbReference type="EMBL" id="CP010975">
    <property type="protein sequence ID" value="AKE52357.1"/>
    <property type="molecule type" value="Genomic_DNA"/>
</dbReference>
<name>A0A0F6TR21_9GAMM</name>
<dbReference type="STRING" id="914150.TQ33_1408"/>
<dbReference type="KEGG" id="kge:TQ33_1408"/>
<dbReference type="InterPro" id="IPR003715">
    <property type="entry name" value="Poly_export_N"/>
</dbReference>
<evidence type="ECO:0000256" key="1">
    <source>
        <dbReference type="ARBA" id="ARBA00022729"/>
    </source>
</evidence>
<dbReference type="AlphaFoldDB" id="A0A0F6TR21"/>
<dbReference type="InterPro" id="IPR049712">
    <property type="entry name" value="Poly_export"/>
</dbReference>
<feature type="domain" description="Soluble ligand binding" evidence="5">
    <location>
        <begin position="296"/>
        <end position="349"/>
    </location>
</feature>
<dbReference type="OrthoDB" id="9808948at2"/>
<dbReference type="InterPro" id="IPR019554">
    <property type="entry name" value="Soluble_ligand-bd"/>
</dbReference>
<feature type="chain" id="PRO_5002510620" evidence="3">
    <location>
        <begin position="23"/>
        <end position="902"/>
    </location>
</feature>
<organism evidence="6 7">
    <name type="scientific">Kangiella geojedonensis</name>
    <dbReference type="NCBI Taxonomy" id="914150"/>
    <lineage>
        <taxon>Bacteria</taxon>
        <taxon>Pseudomonadati</taxon>
        <taxon>Pseudomonadota</taxon>
        <taxon>Gammaproteobacteria</taxon>
        <taxon>Kangiellales</taxon>
        <taxon>Kangiellaceae</taxon>
        <taxon>Kangiella</taxon>
    </lineage>
</organism>
<dbReference type="Pfam" id="PF10531">
    <property type="entry name" value="SLBB"/>
    <property type="match status" value="4"/>
</dbReference>
<dbReference type="RefSeq" id="WP_052735237.1">
    <property type="nucleotide sequence ID" value="NZ_CP010975.1"/>
</dbReference>
<feature type="domain" description="Soluble ligand binding" evidence="5">
    <location>
        <begin position="221"/>
        <end position="261"/>
    </location>
</feature>
<evidence type="ECO:0000313" key="6">
    <source>
        <dbReference type="EMBL" id="AKE52357.1"/>
    </source>
</evidence>
<feature type="signal peptide" evidence="3">
    <location>
        <begin position="1"/>
        <end position="22"/>
    </location>
</feature>
<dbReference type="Proteomes" id="UP000034071">
    <property type="component" value="Chromosome"/>
</dbReference>
<protein>
    <submittedName>
        <fullName evidence="6">Polysaccharide export protein</fullName>
    </submittedName>
</protein>
<reference evidence="6 7" key="1">
    <citation type="submission" date="2015-02" db="EMBL/GenBank/DDBJ databases">
        <title>Complete genome sequence of Kangiella geojedonensis strain YCS-5T.</title>
        <authorList>
            <person name="Kim K.M."/>
        </authorList>
    </citation>
    <scope>NUCLEOTIDE SEQUENCE [LARGE SCALE GENOMIC DNA]</scope>
    <source>
        <strain evidence="6 7">YCS-5</strain>
    </source>
</reference>
<feature type="compositionally biased region" description="Basic and acidic residues" evidence="2">
    <location>
        <begin position="88"/>
        <end position="104"/>
    </location>
</feature>
<gene>
    <name evidence="6" type="ORF">TQ33_1408</name>
</gene>